<sequence>MASETDVELLKSEIERLNRELDQASSEKVQSAQYGLVLLEEKKELQQKYEEFETLYENTKHELQITQEALAKFQSSHKVTTKTGIETEESLLNESAIRETSLHHQINDLENEVKQCRHELERVTAERDRMLQENNDMGKDKEDRNMECKKLRTELREIKFRENRLILDYSELEEENIALQKQVSALKGSQVEFESLKHEIRRLQEEMDLLNIQLEEVTNLKKIAEKHMEEALESLQSEREAKYALKKELDQQIHRESFYNINNLAYSIRGMAEPNLGNSSDCEDDISDLKHIEASLQNSGELASPDGKQVDLFSEVHLNELKKLEKQLEMLEKEKLSLTQSLRDNQSMVEKSQGELQVFVARLTQLAAHVDSLQHLSQNVDRNMADKSEETNKIVDQYNQWFKLSAKEIEQLERDIREMEKLTNISDATLQLRTEITNLKNKVLDTEQKSMDLEDSELFVAGDLKLLREFAVEAGASLDESQVNLQNVSEELAQLYHHVCTVNGQTPTRVILDHEKEGMTPKAAPSIGEMSKLELLRSRLKSDIPLHDLETLNDTAVLARNVCTIVDQIKHLRTAIESTIELAKNKRDKSDGASLREESSESEIQELQEQVIRLKSLLSTKREQIATLRTVLKSNKNTAEVALTNLKWKYENEKNIVSETMVKLRNELRLLKEDAATFSSLRAMFAARCEEYVTQVDELQQQLNAAEDEKKTLNQLLRLAVQQKLSLTQRLEEIEVDREIRNARRPNNRNFQRAGRSQRDMF</sequence>
<feature type="coiled-coil region" evidence="3">
    <location>
        <begin position="590"/>
        <end position="624"/>
    </location>
</feature>
<evidence type="ECO:0000256" key="3">
    <source>
        <dbReference type="SAM" id="Coils"/>
    </source>
</evidence>
<evidence type="ECO:0008006" key="6">
    <source>
        <dbReference type="Google" id="ProtNLM"/>
    </source>
</evidence>
<dbReference type="PANTHER" id="PTHR31233:SF6">
    <property type="entry name" value="PROTEIN BICAUDAL D"/>
    <property type="match status" value="1"/>
</dbReference>
<evidence type="ECO:0000256" key="2">
    <source>
        <dbReference type="ARBA" id="ARBA00023054"/>
    </source>
</evidence>
<dbReference type="GO" id="GO:0005829">
    <property type="term" value="C:cytosol"/>
    <property type="evidence" value="ECO:0007669"/>
    <property type="project" value="TreeGrafter"/>
</dbReference>
<feature type="coiled-coil region" evidence="3">
    <location>
        <begin position="99"/>
        <end position="252"/>
    </location>
</feature>
<feature type="coiled-coil region" evidence="3">
    <location>
        <begin position="402"/>
        <end position="456"/>
    </location>
</feature>
<gene>
    <name evidence="4" type="ORF">ACAOBT_LOCUS31924</name>
</gene>
<dbReference type="InterPro" id="IPR018477">
    <property type="entry name" value="BICD"/>
</dbReference>
<comment type="similarity">
    <text evidence="1">Belongs to the BicD family.</text>
</comment>
<feature type="coiled-coil region" evidence="3">
    <location>
        <begin position="314"/>
        <end position="341"/>
    </location>
</feature>
<reference evidence="4" key="1">
    <citation type="submission" date="2022-03" db="EMBL/GenBank/DDBJ databases">
        <authorList>
            <person name="Sayadi A."/>
        </authorList>
    </citation>
    <scope>NUCLEOTIDE SEQUENCE</scope>
</reference>
<evidence type="ECO:0000313" key="5">
    <source>
        <dbReference type="Proteomes" id="UP001152888"/>
    </source>
</evidence>
<dbReference type="GO" id="GO:0072393">
    <property type="term" value="P:microtubule anchoring at microtubule organizing center"/>
    <property type="evidence" value="ECO:0007669"/>
    <property type="project" value="TreeGrafter"/>
</dbReference>
<dbReference type="Pfam" id="PF09730">
    <property type="entry name" value="BicD"/>
    <property type="match status" value="1"/>
</dbReference>
<keyword evidence="5" id="KW-1185">Reference proteome</keyword>
<feature type="coiled-coil region" evidence="3">
    <location>
        <begin position="7"/>
        <end position="69"/>
    </location>
</feature>
<accession>A0A9P0MBS0</accession>
<protein>
    <recommendedName>
        <fullName evidence="6">Protein bicaudal D</fullName>
    </recommendedName>
</protein>
<dbReference type="OrthoDB" id="10069295at2759"/>
<dbReference type="Proteomes" id="UP001152888">
    <property type="component" value="Unassembled WGS sequence"/>
</dbReference>
<proteinExistence type="inferred from homology"/>
<dbReference type="GO" id="GO:0005794">
    <property type="term" value="C:Golgi apparatus"/>
    <property type="evidence" value="ECO:0007669"/>
    <property type="project" value="TreeGrafter"/>
</dbReference>
<dbReference type="Gene3D" id="6.10.250.2470">
    <property type="match status" value="1"/>
</dbReference>
<name>A0A9P0MBS0_ACAOB</name>
<keyword evidence="2 3" id="KW-0175">Coiled coil</keyword>
<dbReference type="GO" id="GO:0034452">
    <property type="term" value="F:dynactin binding"/>
    <property type="evidence" value="ECO:0007669"/>
    <property type="project" value="TreeGrafter"/>
</dbReference>
<feature type="coiled-coil region" evidence="3">
    <location>
        <begin position="654"/>
        <end position="723"/>
    </location>
</feature>
<comment type="caution">
    <text evidence="4">The sequence shown here is derived from an EMBL/GenBank/DDBJ whole genome shotgun (WGS) entry which is preliminary data.</text>
</comment>
<dbReference type="GO" id="GO:0070840">
    <property type="term" value="F:dynein complex binding"/>
    <property type="evidence" value="ECO:0007669"/>
    <property type="project" value="InterPro"/>
</dbReference>
<dbReference type="GO" id="GO:0008093">
    <property type="term" value="F:cytoskeletal anchor activity"/>
    <property type="evidence" value="ECO:0007669"/>
    <property type="project" value="InterPro"/>
</dbReference>
<evidence type="ECO:0000313" key="4">
    <source>
        <dbReference type="EMBL" id="CAH2011048.1"/>
    </source>
</evidence>
<dbReference type="PANTHER" id="PTHR31233">
    <property type="entry name" value="BICAUDAL D FAMILY MEMBER"/>
    <property type="match status" value="1"/>
</dbReference>
<dbReference type="GO" id="GO:0070507">
    <property type="term" value="P:regulation of microtubule cytoskeleton organization"/>
    <property type="evidence" value="ECO:0007669"/>
    <property type="project" value="TreeGrafter"/>
</dbReference>
<evidence type="ECO:0000256" key="1">
    <source>
        <dbReference type="ARBA" id="ARBA00010061"/>
    </source>
</evidence>
<organism evidence="4 5">
    <name type="scientific">Acanthoscelides obtectus</name>
    <name type="common">Bean weevil</name>
    <name type="synonym">Bruchus obtectus</name>
    <dbReference type="NCBI Taxonomy" id="200917"/>
    <lineage>
        <taxon>Eukaryota</taxon>
        <taxon>Metazoa</taxon>
        <taxon>Ecdysozoa</taxon>
        <taxon>Arthropoda</taxon>
        <taxon>Hexapoda</taxon>
        <taxon>Insecta</taxon>
        <taxon>Pterygota</taxon>
        <taxon>Neoptera</taxon>
        <taxon>Endopterygota</taxon>
        <taxon>Coleoptera</taxon>
        <taxon>Polyphaga</taxon>
        <taxon>Cucujiformia</taxon>
        <taxon>Chrysomeloidea</taxon>
        <taxon>Chrysomelidae</taxon>
        <taxon>Bruchinae</taxon>
        <taxon>Bruchini</taxon>
        <taxon>Acanthoscelides</taxon>
    </lineage>
</organism>
<dbReference type="AlphaFoldDB" id="A0A9P0MBS0"/>
<dbReference type="EMBL" id="CAKOFQ010008031">
    <property type="protein sequence ID" value="CAH2011048.1"/>
    <property type="molecule type" value="Genomic_DNA"/>
</dbReference>